<evidence type="ECO:0000256" key="4">
    <source>
        <dbReference type="ARBA" id="ARBA00022692"/>
    </source>
</evidence>
<feature type="transmembrane region" description="Helical" evidence="7">
    <location>
        <begin position="114"/>
        <end position="136"/>
    </location>
</feature>
<evidence type="ECO:0000256" key="5">
    <source>
        <dbReference type="ARBA" id="ARBA00022989"/>
    </source>
</evidence>
<evidence type="ECO:0000313" key="10">
    <source>
        <dbReference type="Proteomes" id="UP001056109"/>
    </source>
</evidence>
<feature type="transmembrane region" description="Helical" evidence="7">
    <location>
        <begin position="12"/>
        <end position="30"/>
    </location>
</feature>
<dbReference type="EMBL" id="CP099547">
    <property type="protein sequence ID" value="USR80043.1"/>
    <property type="molecule type" value="Genomic_DNA"/>
</dbReference>
<evidence type="ECO:0000256" key="1">
    <source>
        <dbReference type="ARBA" id="ARBA00004651"/>
    </source>
</evidence>
<proteinExistence type="inferred from homology"/>
<evidence type="ECO:0000256" key="6">
    <source>
        <dbReference type="ARBA" id="ARBA00023136"/>
    </source>
</evidence>
<feature type="transmembrane region" description="Helical" evidence="7">
    <location>
        <begin position="148"/>
        <end position="166"/>
    </location>
</feature>
<keyword evidence="6 7" id="KW-0472">Membrane</keyword>
<keyword evidence="10" id="KW-1185">Reference proteome</keyword>
<organism evidence="9 10">
    <name type="scientific">Arcanobacterium pinnipediorum</name>
    <dbReference type="NCBI Taxonomy" id="1503041"/>
    <lineage>
        <taxon>Bacteria</taxon>
        <taxon>Bacillati</taxon>
        <taxon>Actinomycetota</taxon>
        <taxon>Actinomycetes</taxon>
        <taxon>Actinomycetales</taxon>
        <taxon>Actinomycetaceae</taxon>
        <taxon>Arcanobacterium</taxon>
    </lineage>
</organism>
<keyword evidence="3 7" id="KW-1003">Cell membrane</keyword>
<dbReference type="Pfam" id="PF09335">
    <property type="entry name" value="VTT_dom"/>
    <property type="match status" value="1"/>
</dbReference>
<gene>
    <name evidence="9" type="ORF">NG665_03450</name>
</gene>
<feature type="domain" description="VTT" evidence="8">
    <location>
        <begin position="18"/>
        <end position="134"/>
    </location>
</feature>
<evidence type="ECO:0000256" key="3">
    <source>
        <dbReference type="ARBA" id="ARBA00022475"/>
    </source>
</evidence>
<protein>
    <submittedName>
        <fullName evidence="9">VTT domain-containing protein</fullName>
    </submittedName>
</protein>
<evidence type="ECO:0000256" key="7">
    <source>
        <dbReference type="RuleBase" id="RU367016"/>
    </source>
</evidence>
<comment type="subcellular location">
    <subcellularLocation>
        <location evidence="1 7">Cell membrane</location>
        <topology evidence="1 7">Multi-pass membrane protein</topology>
    </subcellularLocation>
</comment>
<accession>A0ABY5AIM1</accession>
<comment type="caution">
    <text evidence="7">Lacks conserved residue(s) required for the propagation of feature annotation.</text>
</comment>
<sequence>MSSLVSDISTFVSEGPLLAVFLFLCVVIFFRAQGTYWLGRYITYVLHHRVSTPNQKRASTSRFARWLESERVKRGVKSVQERGWPIITFSFLTVGFQTIANLAAGILRMPWPKYTAAMIPGGIAWAGIYSTIGWAVWKAAVLSATQSWWGPLLIIILLGLYGIFFLRRKRAGDDIIYDDNSSTLGNEND</sequence>
<dbReference type="RefSeq" id="WP_252673893.1">
    <property type="nucleotide sequence ID" value="NZ_CP099547.1"/>
</dbReference>
<evidence type="ECO:0000256" key="2">
    <source>
        <dbReference type="ARBA" id="ARBA00010792"/>
    </source>
</evidence>
<name>A0ABY5AIM1_9ACTO</name>
<evidence type="ECO:0000313" key="9">
    <source>
        <dbReference type="EMBL" id="USR80043.1"/>
    </source>
</evidence>
<dbReference type="InterPro" id="IPR032818">
    <property type="entry name" value="DedA-like"/>
</dbReference>
<dbReference type="Proteomes" id="UP001056109">
    <property type="component" value="Chromosome"/>
</dbReference>
<dbReference type="PANTHER" id="PTHR30353:SF15">
    <property type="entry name" value="INNER MEMBRANE PROTEIN YABI"/>
    <property type="match status" value="1"/>
</dbReference>
<keyword evidence="4 7" id="KW-0812">Transmembrane</keyword>
<comment type="similarity">
    <text evidence="2 7">Belongs to the DedA family.</text>
</comment>
<dbReference type="InterPro" id="IPR032816">
    <property type="entry name" value="VTT_dom"/>
</dbReference>
<reference evidence="9" key="1">
    <citation type="submission" date="2022-06" db="EMBL/GenBank/DDBJ databases">
        <title>Complete Genome Sequence of Arcanobacterium pinnipediorum strain DSM 28752 isolated from a harbour seal.</title>
        <authorList>
            <person name="Borowiak M."/>
            <person name="Kreitlow A."/>
            <person name="Alssahen M."/>
            <person name="Malorny B."/>
            <person name="Laemmler C."/>
            <person name="Prenger-Berninghoff E."/>
            <person name="Siebert U."/>
            <person name="Ploetz M."/>
            <person name="Abdulmawjood A."/>
        </authorList>
    </citation>
    <scope>NUCLEOTIDE SEQUENCE</scope>
    <source>
        <strain evidence="9">DSM 28752</strain>
    </source>
</reference>
<keyword evidence="5 7" id="KW-1133">Transmembrane helix</keyword>
<dbReference type="PANTHER" id="PTHR30353">
    <property type="entry name" value="INNER MEMBRANE PROTEIN DEDA-RELATED"/>
    <property type="match status" value="1"/>
</dbReference>
<evidence type="ECO:0000259" key="8">
    <source>
        <dbReference type="Pfam" id="PF09335"/>
    </source>
</evidence>